<name>A0AAW0FSS0_9APHY</name>
<keyword evidence="1" id="KW-0812">Transmembrane</keyword>
<evidence type="ECO:0008006" key="4">
    <source>
        <dbReference type="Google" id="ProtNLM"/>
    </source>
</evidence>
<protein>
    <recommendedName>
        <fullName evidence="4">G protein-coupled receptor</fullName>
    </recommendedName>
</protein>
<feature type="transmembrane region" description="Helical" evidence="1">
    <location>
        <begin position="122"/>
        <end position="143"/>
    </location>
</feature>
<organism evidence="2 3">
    <name type="scientific">Cerrena zonata</name>
    <dbReference type="NCBI Taxonomy" id="2478898"/>
    <lineage>
        <taxon>Eukaryota</taxon>
        <taxon>Fungi</taxon>
        <taxon>Dikarya</taxon>
        <taxon>Basidiomycota</taxon>
        <taxon>Agaricomycotina</taxon>
        <taxon>Agaricomycetes</taxon>
        <taxon>Polyporales</taxon>
        <taxon>Cerrenaceae</taxon>
        <taxon>Cerrena</taxon>
    </lineage>
</organism>
<accession>A0AAW0FSS0</accession>
<comment type="caution">
    <text evidence="2">The sequence shown here is derived from an EMBL/GenBank/DDBJ whole genome shotgun (WGS) entry which is preliminary data.</text>
</comment>
<evidence type="ECO:0000313" key="2">
    <source>
        <dbReference type="EMBL" id="KAK7681920.1"/>
    </source>
</evidence>
<evidence type="ECO:0000256" key="1">
    <source>
        <dbReference type="SAM" id="Phobius"/>
    </source>
</evidence>
<reference evidence="2 3" key="1">
    <citation type="submission" date="2022-09" db="EMBL/GenBank/DDBJ databases">
        <authorList>
            <person name="Palmer J.M."/>
        </authorList>
    </citation>
    <scope>NUCLEOTIDE SEQUENCE [LARGE SCALE GENOMIC DNA]</scope>
    <source>
        <strain evidence="2 3">DSM 7382</strain>
    </source>
</reference>
<feature type="transmembrane region" description="Helical" evidence="1">
    <location>
        <begin position="163"/>
        <end position="190"/>
    </location>
</feature>
<keyword evidence="1" id="KW-0472">Membrane</keyword>
<feature type="transmembrane region" description="Helical" evidence="1">
    <location>
        <begin position="89"/>
        <end position="110"/>
    </location>
</feature>
<keyword evidence="1" id="KW-1133">Transmembrane helix</keyword>
<proteinExistence type="predicted"/>
<sequence>MSLDSSTDPIQLVFFYQVTNYIAVATFALLAYDFLLGFFEDIHILSIRPPKLPDVIYIISRLLAIAEASANCITTSLSPTSCIRYRLLLAGQIVLAVIIPCNSWLFLLRIRAIPNHFRSRTTLIICTLLWTSTFTSFLVFPGYKFINLPTADGRCEGEIEYNGALLCVPFIALVVFDTATMTAILVGFAIHSPDSSWAAKIQSVISVKHLGHLSGVFVRSGLIYYMATIFIHLSMVIIISSSALATPPIGELNIMINVFHTIMTCRVFRLLKLGAFDHPSGPSLPTIHSTLTESIVFQDLSAVSL</sequence>
<feature type="transmembrane region" description="Helical" evidence="1">
    <location>
        <begin position="12"/>
        <end position="35"/>
    </location>
</feature>
<dbReference type="EMBL" id="JASBNA010000038">
    <property type="protein sequence ID" value="KAK7681920.1"/>
    <property type="molecule type" value="Genomic_DNA"/>
</dbReference>
<evidence type="ECO:0000313" key="3">
    <source>
        <dbReference type="Proteomes" id="UP001385951"/>
    </source>
</evidence>
<dbReference type="Proteomes" id="UP001385951">
    <property type="component" value="Unassembled WGS sequence"/>
</dbReference>
<gene>
    <name evidence="2" type="ORF">QCA50_014882</name>
</gene>
<dbReference type="AlphaFoldDB" id="A0AAW0FSS0"/>
<keyword evidence="3" id="KW-1185">Reference proteome</keyword>